<evidence type="ECO:0008006" key="4">
    <source>
        <dbReference type="Google" id="ProtNLM"/>
    </source>
</evidence>
<feature type="transmembrane region" description="Helical" evidence="1">
    <location>
        <begin position="12"/>
        <end position="29"/>
    </location>
</feature>
<name>A0A8H3V030_VENIN</name>
<evidence type="ECO:0000313" key="3">
    <source>
        <dbReference type="Proteomes" id="UP000433883"/>
    </source>
</evidence>
<keyword evidence="1" id="KW-0812">Transmembrane</keyword>
<keyword evidence="1" id="KW-0472">Membrane</keyword>
<protein>
    <recommendedName>
        <fullName evidence="4">PQ loop repeat protein</fullName>
    </recommendedName>
</protein>
<evidence type="ECO:0000313" key="2">
    <source>
        <dbReference type="EMBL" id="KAE9979919.1"/>
    </source>
</evidence>
<reference evidence="2 3" key="1">
    <citation type="submission" date="2019-11" db="EMBL/GenBank/DDBJ databases">
        <title>Venturia inaequalis Genome Resource.</title>
        <authorList>
            <person name="Lichtner F.J."/>
        </authorList>
    </citation>
    <scope>NUCLEOTIDE SEQUENCE [LARGE SCALE GENOMIC DNA]</scope>
    <source>
        <strain evidence="2">Bline_iso_100314</strain>
    </source>
</reference>
<accession>A0A8H3V030</accession>
<feature type="transmembrane region" description="Helical" evidence="1">
    <location>
        <begin position="116"/>
        <end position="140"/>
    </location>
</feature>
<comment type="caution">
    <text evidence="2">The sequence shown here is derived from an EMBL/GenBank/DDBJ whole genome shotgun (WGS) entry which is preliminary data.</text>
</comment>
<dbReference type="Proteomes" id="UP000433883">
    <property type="component" value="Unassembled WGS sequence"/>
</dbReference>
<sequence>MAPQPSSPPPKVATVLGAIGTFAGVFRIYKNWRRHSTEAMVPFGAYVTIQNLNTAIKVQPQLFCSLCLICWGQTLYYAKRYKPWQAALTILSTGASFASIQLILVFTLRIPYAKGINWPITTLGITGAILINLGLIAPFLDAYKRDWRIIGVSFRFLSIDFAGAVFSLLSLCFQDTLDKEAAASYITVMVLETGICIIQCSWIVRKWDARNETDLSHESDPKDDDEFNNE</sequence>
<gene>
    <name evidence="2" type="ORF">BLS_009340</name>
</gene>
<dbReference type="EMBL" id="WNWQ01000085">
    <property type="protein sequence ID" value="KAE9979919.1"/>
    <property type="molecule type" value="Genomic_DNA"/>
</dbReference>
<proteinExistence type="predicted"/>
<dbReference type="AlphaFoldDB" id="A0A8H3V030"/>
<feature type="transmembrane region" description="Helical" evidence="1">
    <location>
        <begin position="183"/>
        <end position="204"/>
    </location>
</feature>
<organism evidence="2 3">
    <name type="scientific">Venturia inaequalis</name>
    <name type="common">Apple scab fungus</name>
    <dbReference type="NCBI Taxonomy" id="5025"/>
    <lineage>
        <taxon>Eukaryota</taxon>
        <taxon>Fungi</taxon>
        <taxon>Dikarya</taxon>
        <taxon>Ascomycota</taxon>
        <taxon>Pezizomycotina</taxon>
        <taxon>Dothideomycetes</taxon>
        <taxon>Pleosporomycetidae</taxon>
        <taxon>Venturiales</taxon>
        <taxon>Venturiaceae</taxon>
        <taxon>Venturia</taxon>
    </lineage>
</organism>
<feature type="transmembrane region" description="Helical" evidence="1">
    <location>
        <begin position="152"/>
        <end position="171"/>
    </location>
</feature>
<keyword evidence="1" id="KW-1133">Transmembrane helix</keyword>
<evidence type="ECO:0000256" key="1">
    <source>
        <dbReference type="SAM" id="Phobius"/>
    </source>
</evidence>
<feature type="transmembrane region" description="Helical" evidence="1">
    <location>
        <begin position="86"/>
        <end position="110"/>
    </location>
</feature>